<reference evidence="2 3" key="1">
    <citation type="journal article" date="2018" name="Front. Plant Sci.">
        <title>Red Clover (Trifolium pratense) and Zigzag Clover (T. medium) - A Picture of Genomic Similarities and Differences.</title>
        <authorList>
            <person name="Dluhosova J."/>
            <person name="Istvanek J."/>
            <person name="Nedelnik J."/>
            <person name="Repkova J."/>
        </authorList>
    </citation>
    <scope>NUCLEOTIDE SEQUENCE [LARGE SCALE GENOMIC DNA]</scope>
    <source>
        <strain evidence="3">cv. 10/8</strain>
        <tissue evidence="2">Leaf</tissue>
    </source>
</reference>
<organism evidence="2 3">
    <name type="scientific">Trifolium medium</name>
    <dbReference type="NCBI Taxonomy" id="97028"/>
    <lineage>
        <taxon>Eukaryota</taxon>
        <taxon>Viridiplantae</taxon>
        <taxon>Streptophyta</taxon>
        <taxon>Embryophyta</taxon>
        <taxon>Tracheophyta</taxon>
        <taxon>Spermatophyta</taxon>
        <taxon>Magnoliopsida</taxon>
        <taxon>eudicotyledons</taxon>
        <taxon>Gunneridae</taxon>
        <taxon>Pentapetalae</taxon>
        <taxon>rosids</taxon>
        <taxon>fabids</taxon>
        <taxon>Fabales</taxon>
        <taxon>Fabaceae</taxon>
        <taxon>Papilionoideae</taxon>
        <taxon>50 kb inversion clade</taxon>
        <taxon>NPAAA clade</taxon>
        <taxon>Hologalegina</taxon>
        <taxon>IRL clade</taxon>
        <taxon>Trifolieae</taxon>
        <taxon>Trifolium</taxon>
    </lineage>
</organism>
<dbReference type="InterPro" id="IPR056648">
    <property type="entry name" value="DUF7746"/>
</dbReference>
<comment type="caution">
    <text evidence="2">The sequence shown here is derived from an EMBL/GenBank/DDBJ whole genome shotgun (WGS) entry which is preliminary data.</text>
</comment>
<accession>A0A392R0V4</accession>
<dbReference type="PANTHER" id="PTHR33054">
    <property type="entry name" value="CCHC-TYPE DOMAIN-CONTAINING PROTEIN"/>
    <property type="match status" value="1"/>
</dbReference>
<dbReference type="EMBL" id="LXQA010172632">
    <property type="protein sequence ID" value="MCI29446.1"/>
    <property type="molecule type" value="Genomic_DNA"/>
</dbReference>
<protein>
    <recommendedName>
        <fullName evidence="1">DUF7746 domain-containing protein</fullName>
    </recommendedName>
</protein>
<dbReference type="PANTHER" id="PTHR33054:SF9">
    <property type="entry name" value="CCHC-TYPE DOMAIN-CONTAINING PROTEIN"/>
    <property type="match status" value="1"/>
</dbReference>
<name>A0A392R0V4_9FABA</name>
<feature type="non-terminal residue" evidence="2">
    <location>
        <position position="98"/>
    </location>
</feature>
<evidence type="ECO:0000313" key="2">
    <source>
        <dbReference type="EMBL" id="MCI29446.1"/>
    </source>
</evidence>
<proteinExistence type="predicted"/>
<feature type="domain" description="DUF7746" evidence="1">
    <location>
        <begin position="1"/>
        <end position="53"/>
    </location>
</feature>
<keyword evidence="3" id="KW-1185">Reference proteome</keyword>
<dbReference type="Proteomes" id="UP000265520">
    <property type="component" value="Unassembled WGS sequence"/>
</dbReference>
<dbReference type="AlphaFoldDB" id="A0A392R0V4"/>
<dbReference type="Pfam" id="PF24925">
    <property type="entry name" value="DUF7746"/>
    <property type="match status" value="1"/>
</dbReference>
<evidence type="ECO:0000259" key="1">
    <source>
        <dbReference type="Pfam" id="PF24925"/>
    </source>
</evidence>
<evidence type="ECO:0000313" key="3">
    <source>
        <dbReference type="Proteomes" id="UP000265520"/>
    </source>
</evidence>
<sequence>MLMYSTVCKQHDNEDHGIAPFITAGFIGQLKGWWDNYLSDKQRNEVLTHKKVKSEVGTSTTQPMAIEEQDAVYTRCLAILHHFVGSSVPISEKLNTLL</sequence>